<reference evidence="8" key="1">
    <citation type="journal article" date="2011" name="Genome Res.">
        <title>Deep small RNA sequencing from the nematode Ascaris reveals conservation, functional diversification, and novel developmental profiles.</title>
        <authorList>
            <person name="Wang J."/>
            <person name="Czech B."/>
            <person name="Crunk A."/>
            <person name="Wallace A."/>
            <person name="Mitreva M."/>
            <person name="Hannon G.J."/>
            <person name="Davis R.E."/>
        </authorList>
    </citation>
    <scope>NUCLEOTIDE SEQUENCE</scope>
</reference>
<name>F1KXY1_ASCSU</name>
<dbReference type="GO" id="GO:0005737">
    <property type="term" value="C:cytoplasm"/>
    <property type="evidence" value="ECO:0007669"/>
    <property type="project" value="UniProtKB-SubCell"/>
</dbReference>
<evidence type="ECO:0000259" key="7">
    <source>
        <dbReference type="PROSITE" id="PS50913"/>
    </source>
</evidence>
<dbReference type="PANTHER" id="PTHR18902:SF25">
    <property type="entry name" value="GRIP AND COILED-COIL DOMAIN-CONTAINING PROTEIN 2"/>
    <property type="match status" value="1"/>
</dbReference>
<feature type="domain" description="GRIP" evidence="7">
    <location>
        <begin position="656"/>
        <end position="707"/>
    </location>
</feature>
<keyword evidence="3" id="KW-0597">Phosphoprotein</keyword>
<evidence type="ECO:0000256" key="2">
    <source>
        <dbReference type="ARBA" id="ARBA00022490"/>
    </source>
</evidence>
<feature type="coiled-coil region" evidence="5">
    <location>
        <begin position="145"/>
        <end position="371"/>
    </location>
</feature>
<proteinExistence type="evidence at transcript level"/>
<dbReference type="PROSITE" id="PS50913">
    <property type="entry name" value="GRIP"/>
    <property type="match status" value="1"/>
</dbReference>
<evidence type="ECO:0000256" key="1">
    <source>
        <dbReference type="ARBA" id="ARBA00004496"/>
    </source>
</evidence>
<feature type="coiled-coil region" evidence="5">
    <location>
        <begin position="619"/>
        <end position="656"/>
    </location>
</feature>
<organism evidence="8">
    <name type="scientific">Ascaris suum</name>
    <name type="common">Pig roundworm</name>
    <name type="synonym">Ascaris lumbricoides</name>
    <dbReference type="NCBI Taxonomy" id="6253"/>
    <lineage>
        <taxon>Eukaryota</taxon>
        <taxon>Metazoa</taxon>
        <taxon>Ecdysozoa</taxon>
        <taxon>Nematoda</taxon>
        <taxon>Chromadorea</taxon>
        <taxon>Rhabditida</taxon>
        <taxon>Spirurina</taxon>
        <taxon>Ascaridomorpha</taxon>
        <taxon>Ascaridoidea</taxon>
        <taxon>Ascarididae</taxon>
        <taxon>Ascaris</taxon>
    </lineage>
</organism>
<accession>F1KXY1</accession>
<dbReference type="InterPro" id="IPR032023">
    <property type="entry name" value="GCC2_Rab_bind"/>
</dbReference>
<dbReference type="Gene3D" id="1.10.220.60">
    <property type="entry name" value="GRIP domain"/>
    <property type="match status" value="1"/>
</dbReference>
<dbReference type="AlphaFoldDB" id="F1KXY1"/>
<dbReference type="PANTHER" id="PTHR18902">
    <property type="entry name" value="NUCLEAR MITOTIC APPARATUS PROTEIN 1-RELATED"/>
    <property type="match status" value="1"/>
</dbReference>
<keyword evidence="4 5" id="KW-0175">Coiled coil</keyword>
<dbReference type="Gene3D" id="1.10.287.1490">
    <property type="match status" value="1"/>
</dbReference>
<evidence type="ECO:0000313" key="8">
    <source>
        <dbReference type="EMBL" id="ADY42735.1"/>
    </source>
</evidence>
<evidence type="ECO:0000256" key="6">
    <source>
        <dbReference type="SAM" id="MobiDB-lite"/>
    </source>
</evidence>
<feature type="coiled-coil region" evidence="5">
    <location>
        <begin position="34"/>
        <end position="79"/>
    </location>
</feature>
<dbReference type="Pfam" id="PF01465">
    <property type="entry name" value="GRIP"/>
    <property type="match status" value="1"/>
</dbReference>
<dbReference type="SMART" id="SM00755">
    <property type="entry name" value="Grip"/>
    <property type="match status" value="1"/>
</dbReference>
<feature type="region of interest" description="Disordered" evidence="6">
    <location>
        <begin position="519"/>
        <end position="538"/>
    </location>
</feature>
<feature type="region of interest" description="Disordered" evidence="6">
    <location>
        <begin position="1"/>
        <end position="23"/>
    </location>
</feature>
<evidence type="ECO:0000256" key="4">
    <source>
        <dbReference type="ARBA" id="ARBA00023054"/>
    </source>
</evidence>
<evidence type="ECO:0000256" key="5">
    <source>
        <dbReference type="SAM" id="Coils"/>
    </source>
</evidence>
<keyword evidence="2" id="KW-0963">Cytoplasm</keyword>
<feature type="compositionally biased region" description="Basic and acidic residues" evidence="6">
    <location>
        <begin position="519"/>
        <end position="533"/>
    </location>
</feature>
<feature type="compositionally biased region" description="Basic and acidic residues" evidence="6">
    <location>
        <begin position="561"/>
        <end position="578"/>
    </location>
</feature>
<dbReference type="InterPro" id="IPR051841">
    <property type="entry name" value="MT-Golgi_org_protein"/>
</dbReference>
<feature type="coiled-coil region" evidence="5">
    <location>
        <begin position="398"/>
        <end position="425"/>
    </location>
</feature>
<dbReference type="InterPro" id="IPR000237">
    <property type="entry name" value="GRIP_dom"/>
</dbReference>
<feature type="region of interest" description="Disordered" evidence="6">
    <location>
        <begin position="556"/>
        <end position="578"/>
    </location>
</feature>
<protein>
    <submittedName>
        <fullName evidence="8">GRIP and coiled-coil domain-containing protein 2</fullName>
    </submittedName>
</protein>
<dbReference type="Pfam" id="PF16704">
    <property type="entry name" value="Rab_bind"/>
    <property type="match status" value="1"/>
</dbReference>
<comment type="subcellular location">
    <subcellularLocation>
        <location evidence="1">Cytoplasm</location>
    </subcellularLocation>
</comment>
<evidence type="ECO:0000256" key="3">
    <source>
        <dbReference type="ARBA" id="ARBA00022553"/>
    </source>
</evidence>
<sequence>MSAELVRSSAPPSGSATPRSKLDSLSREDLIRFVKKQVENVKLLKAENAKLIEQNAFSSKAFQDAEEKWKKKLDEAEMESIRNVEEILRLTEECNSLRSKNTDLCAQVTQLESDLAQIKISSEGEHLKETHQVTQQPSACTADNVKGEERLKNELNTLNDTVEEQQKEMKALKDLFREQTEKLVRAEKHNEELQCTVDELRSSLDDTNEQLNAVKERRNAENVFSLELADYEKSLDKVQKELKVTKEECASLNSELQRARTEADELRDEKARISTNFHKMKAAVVKLKAELGEKKDLISELEAEKKTLYEKIEIESKERNEEKIEFSAVIGTAEEKIRQLESSCSSLNRQLMSLRSQRESLQRQYDDLVQEHTTFKTRALYVLEQKKGDQEHSREDDLEVLEHTVEQQKKTIENLKQSHRVVHEELCSTREQSLALSAQLHNVERQLSAVNDAHKKSFSEQRNQFESRLAAETKLNSELLAQIDANFVAHAREKERIMNEAKKERDVLSAELETVKKALDDESRRRKEAERSKSPANIAVPLRHKQNGIIEVTSSFLRRPQPVEEQRESTEEPESERTLEEVLYGEESEMAISAIRGEWQSINEVKNWEQIALNTQRQLQHTRELLNESEASNVRLSEQSKLLKEEIRRLERNEQRTDHVANSEYLKNVILKFIAPEKVSSERGQLVPVLATMLKLSNEETELLNKVAQADTISNEVKSPGWGSYLHRWSGLS</sequence>
<dbReference type="EMBL" id="JI167759">
    <property type="protein sequence ID" value="ADY42735.1"/>
    <property type="molecule type" value="mRNA"/>
</dbReference>